<evidence type="ECO:0000259" key="1">
    <source>
        <dbReference type="Pfam" id="PF16747"/>
    </source>
</evidence>
<comment type="caution">
    <text evidence="2">The sequence shown here is derived from an EMBL/GenBank/DDBJ whole genome shotgun (WGS) entry which is preliminary data.</text>
</comment>
<dbReference type="Proteomes" id="UP000196880">
    <property type="component" value="Unassembled WGS sequence"/>
</dbReference>
<dbReference type="InterPro" id="IPR031939">
    <property type="entry name" value="Adhesin_E-like"/>
</dbReference>
<reference evidence="2 3" key="1">
    <citation type="submission" date="2017-03" db="EMBL/GenBank/DDBJ databases">
        <title>New species Polynucleobacter sp. MWH-EgelM1-30-B4.</title>
        <authorList>
            <person name="Hahn M.W."/>
        </authorList>
    </citation>
    <scope>NUCLEOTIDE SEQUENCE [LARGE SCALE GENOMIC DNA]</scope>
    <source>
        <strain evidence="2 3">MWH-EgelM1-30-B4</strain>
    </source>
</reference>
<evidence type="ECO:0000313" key="2">
    <source>
        <dbReference type="EMBL" id="OWF65513.1"/>
    </source>
</evidence>
<dbReference type="Pfam" id="PF16747">
    <property type="entry name" value="Adhesin_E"/>
    <property type="match status" value="1"/>
</dbReference>
<dbReference type="EMBL" id="NAIA01000003">
    <property type="protein sequence ID" value="OWF65513.1"/>
    <property type="molecule type" value="Genomic_DNA"/>
</dbReference>
<proteinExistence type="predicted"/>
<keyword evidence="3" id="KW-1185">Reference proteome</keyword>
<dbReference type="RefSeq" id="WP_087909754.1">
    <property type="nucleotide sequence ID" value="NZ_NAIA01000003.1"/>
</dbReference>
<gene>
    <name evidence="2" type="ORF">B6A14_06875</name>
</gene>
<accession>A0A210RWY1</accession>
<dbReference type="OrthoDB" id="9131710at2"/>
<feature type="domain" description="Surface-adhesin protein E-like" evidence="1">
    <location>
        <begin position="33"/>
        <end position="132"/>
    </location>
</feature>
<organism evidence="2 3">
    <name type="scientific">Polynucleobacter hirudinilacicola</name>
    <dbReference type="NCBI Taxonomy" id="1743166"/>
    <lineage>
        <taxon>Bacteria</taxon>
        <taxon>Pseudomonadati</taxon>
        <taxon>Pseudomonadota</taxon>
        <taxon>Betaproteobacteria</taxon>
        <taxon>Burkholderiales</taxon>
        <taxon>Burkholderiaceae</taxon>
        <taxon>Polynucleobacter</taxon>
    </lineage>
</organism>
<evidence type="ECO:0000313" key="3">
    <source>
        <dbReference type="Proteomes" id="UP000196880"/>
    </source>
</evidence>
<dbReference type="AlphaFoldDB" id="A0A210RWY1"/>
<name>A0A210RWY1_9BURK</name>
<protein>
    <recommendedName>
        <fullName evidence="1">Surface-adhesin protein E-like domain-containing protein</fullName>
    </recommendedName>
</protein>
<sequence length="135" mass="14697">MNKILAGLLILIYQVLGIQNAHAYLQAVPGYVGDGSLYLETYSIVRNGSSASLMYVENFNQPQAYGSKTYLSKATEVRLDCSGKRIFALAEAFYSQADLQGSLLGRFPLRDEFGSTPAPGSWNDNLLNLGCGFSL</sequence>